<evidence type="ECO:0000313" key="3">
    <source>
        <dbReference type="Proteomes" id="UP000617734"/>
    </source>
</evidence>
<name>A0A918YVX9_9ACTN</name>
<gene>
    <name evidence="2" type="ORF">GCM10018781_77950</name>
</gene>
<evidence type="ECO:0000256" key="1">
    <source>
        <dbReference type="SAM" id="MobiDB-lite"/>
    </source>
</evidence>
<comment type="caution">
    <text evidence="2">The sequence shown here is derived from an EMBL/GenBank/DDBJ whole genome shotgun (WGS) entry which is preliminary data.</text>
</comment>
<dbReference type="Proteomes" id="UP000617734">
    <property type="component" value="Unassembled WGS sequence"/>
</dbReference>
<accession>A0A918YVX9</accession>
<sequence>MTTSPCRSVSWRRIVTQVRREEKHLKDPGCRLRVHVTIVTARNAPAHERAVMRRRCPGPGFGCGSLVGDRARGGGLRQGRASAHGGGSSDPRSMMGQDAAGPVGRPVRDAVTGFCGLLTNVVREHRRNTWLNC</sequence>
<dbReference type="AlphaFoldDB" id="A0A918YVX9"/>
<keyword evidence="3" id="KW-1185">Reference proteome</keyword>
<protein>
    <submittedName>
        <fullName evidence="2">Uncharacterized protein</fullName>
    </submittedName>
</protein>
<dbReference type="EMBL" id="BNBO01000089">
    <property type="protein sequence ID" value="GHE25987.1"/>
    <property type="molecule type" value="Genomic_DNA"/>
</dbReference>
<reference evidence="2" key="1">
    <citation type="journal article" date="2014" name="Int. J. Syst. Evol. Microbiol.">
        <title>Complete genome sequence of Corynebacterium casei LMG S-19264T (=DSM 44701T), isolated from a smear-ripened cheese.</title>
        <authorList>
            <consortium name="US DOE Joint Genome Institute (JGI-PGF)"/>
            <person name="Walter F."/>
            <person name="Albersmeier A."/>
            <person name="Kalinowski J."/>
            <person name="Ruckert C."/>
        </authorList>
    </citation>
    <scope>NUCLEOTIDE SEQUENCE</scope>
    <source>
        <strain evidence="2">JCM 4646</strain>
    </source>
</reference>
<proteinExistence type="predicted"/>
<organism evidence="2 3">
    <name type="scientific">Kitasatospora indigofera</name>
    <dbReference type="NCBI Taxonomy" id="67307"/>
    <lineage>
        <taxon>Bacteria</taxon>
        <taxon>Bacillati</taxon>
        <taxon>Actinomycetota</taxon>
        <taxon>Actinomycetes</taxon>
        <taxon>Kitasatosporales</taxon>
        <taxon>Streptomycetaceae</taxon>
        <taxon>Kitasatospora</taxon>
    </lineage>
</organism>
<feature type="region of interest" description="Disordered" evidence="1">
    <location>
        <begin position="72"/>
        <end position="103"/>
    </location>
</feature>
<evidence type="ECO:0000313" key="2">
    <source>
        <dbReference type="EMBL" id="GHE25987.1"/>
    </source>
</evidence>
<reference evidence="2" key="2">
    <citation type="submission" date="2020-09" db="EMBL/GenBank/DDBJ databases">
        <authorList>
            <person name="Sun Q."/>
            <person name="Ohkuma M."/>
        </authorList>
    </citation>
    <scope>NUCLEOTIDE SEQUENCE</scope>
    <source>
        <strain evidence="2">JCM 4646</strain>
    </source>
</reference>